<dbReference type="AlphaFoldDB" id="A0A6A4V5B3"/>
<comment type="caution">
    <text evidence="2">The sequence shown here is derived from an EMBL/GenBank/DDBJ whole genome shotgun (WGS) entry which is preliminary data.</text>
</comment>
<proteinExistence type="predicted"/>
<evidence type="ECO:0000313" key="2">
    <source>
        <dbReference type="EMBL" id="KAF0289786.1"/>
    </source>
</evidence>
<accession>A0A6A4V5B3</accession>
<dbReference type="PANTHER" id="PTHR33667">
    <property type="entry name" value="SI:DKEY-57N24.6"/>
    <property type="match status" value="1"/>
</dbReference>
<name>A0A6A4V5B3_AMPAM</name>
<dbReference type="PANTHER" id="PTHR33667:SF7">
    <property type="entry name" value="RIKEN CDNA 1810020O05 GENE"/>
    <property type="match status" value="1"/>
</dbReference>
<feature type="region of interest" description="Disordered" evidence="1">
    <location>
        <begin position="141"/>
        <end position="169"/>
    </location>
</feature>
<feature type="compositionally biased region" description="Basic and acidic residues" evidence="1">
    <location>
        <begin position="23"/>
        <end position="32"/>
    </location>
</feature>
<protein>
    <submittedName>
        <fullName evidence="2">Uncharacterized protein</fullName>
    </submittedName>
</protein>
<feature type="region of interest" description="Disordered" evidence="1">
    <location>
        <begin position="19"/>
        <end position="61"/>
    </location>
</feature>
<reference evidence="2 3" key="1">
    <citation type="submission" date="2019-07" db="EMBL/GenBank/DDBJ databases">
        <title>Draft genome assembly of a fouling barnacle, Amphibalanus amphitrite (Darwin, 1854): The first reference genome for Thecostraca.</title>
        <authorList>
            <person name="Kim W."/>
        </authorList>
    </citation>
    <scope>NUCLEOTIDE SEQUENCE [LARGE SCALE GENOMIC DNA]</scope>
    <source>
        <strain evidence="2">SNU_AA5</strain>
        <tissue evidence="2">Soma without cirri and trophi</tissue>
    </source>
</reference>
<feature type="compositionally biased region" description="Basic and acidic residues" evidence="1">
    <location>
        <begin position="42"/>
        <end position="61"/>
    </location>
</feature>
<keyword evidence="3" id="KW-1185">Reference proteome</keyword>
<organism evidence="2 3">
    <name type="scientific">Amphibalanus amphitrite</name>
    <name type="common">Striped barnacle</name>
    <name type="synonym">Balanus amphitrite</name>
    <dbReference type="NCBI Taxonomy" id="1232801"/>
    <lineage>
        <taxon>Eukaryota</taxon>
        <taxon>Metazoa</taxon>
        <taxon>Ecdysozoa</taxon>
        <taxon>Arthropoda</taxon>
        <taxon>Crustacea</taxon>
        <taxon>Multicrustacea</taxon>
        <taxon>Cirripedia</taxon>
        <taxon>Thoracica</taxon>
        <taxon>Thoracicalcarea</taxon>
        <taxon>Balanomorpha</taxon>
        <taxon>Balanoidea</taxon>
        <taxon>Balanidae</taxon>
        <taxon>Amphibalaninae</taxon>
        <taxon>Amphibalanus</taxon>
    </lineage>
</organism>
<evidence type="ECO:0000256" key="1">
    <source>
        <dbReference type="SAM" id="MobiDB-lite"/>
    </source>
</evidence>
<dbReference type="EMBL" id="VIIS01002004">
    <property type="protein sequence ID" value="KAF0289786.1"/>
    <property type="molecule type" value="Genomic_DNA"/>
</dbReference>
<evidence type="ECO:0000313" key="3">
    <source>
        <dbReference type="Proteomes" id="UP000440578"/>
    </source>
</evidence>
<dbReference type="Proteomes" id="UP000440578">
    <property type="component" value="Unassembled WGS sequence"/>
</dbReference>
<sequence>MFFFHSIDKQHLYYFKQISSPKTKGDKRESNKGKSQSKKKAKSGDKRQQGDKKAADSARGKKDKNELVLTFNMDFFFSGTLQLTASSALCVDSPGLVQVALVLRAPAFLAARQRLALNPLVVHLRGLDGLPALPTGFAMAAGERQESETPPPPAEEADGGEEASTAGAEAARRPPVFFAAVHMPDGEVYCSPDQDYAHQVTLNELSVVFCGLLEREALWERLQTVPLRIELLWRHTTPLVSNKRFNQMEIDRYIHQPNLVNIIKQSGNPFALPNPLPTKFAEVLVDVSALTRGVRLLSVEVPLTAVPAGPAASPAADIERGTCPPPFGPLQLLQSAAQLSVSVSLAVPLDLLPRPAPARCAYGRLLAVVSQRGLQRSGVLQLIQQLNEPPSPAAAEGTAPRRPGDVSTPGISGFCLADRQLHLLFAEGRADAELEQVAAALRALPRRDARLCHHSGLLFGERLYARRPAAFRVLEGRPLRARLLDTRLYTSQKQEEPARAVRAIGECFRTQWLSDTLKMNLLPSEAGLLSLQQLLAG</sequence>
<gene>
    <name evidence="2" type="primary">YC006_2</name>
    <name evidence="2" type="ORF">FJT64_011984</name>
</gene>